<reference evidence="1 2" key="1">
    <citation type="submission" date="2023-03" db="EMBL/GenBank/DDBJ databases">
        <title>Bacillus Genome Sequencing.</title>
        <authorList>
            <person name="Dunlap C."/>
        </authorList>
    </citation>
    <scope>NUCLEOTIDE SEQUENCE [LARGE SCALE GENOMIC DNA]</scope>
    <source>
        <strain evidence="1 2">NRS-1351</strain>
    </source>
</reference>
<dbReference type="Proteomes" id="UP001355653">
    <property type="component" value="Unassembled WGS sequence"/>
</dbReference>
<proteinExistence type="predicted"/>
<evidence type="ECO:0000313" key="1">
    <source>
        <dbReference type="EMBL" id="MEB4796999.1"/>
    </source>
</evidence>
<gene>
    <name evidence="1" type="ORF">P5G65_24160</name>
</gene>
<name>A0ABU6DGW4_9BACL</name>
<keyword evidence="2" id="KW-1185">Reference proteome</keyword>
<protein>
    <submittedName>
        <fullName evidence="1">HEPN domain-containing protein</fullName>
    </submittedName>
</protein>
<dbReference type="RefSeq" id="WP_127458040.1">
    <property type="nucleotide sequence ID" value="NZ_JAROBY010000041.1"/>
</dbReference>
<comment type="caution">
    <text evidence="1">The sequence shown here is derived from an EMBL/GenBank/DDBJ whole genome shotgun (WGS) entry which is preliminary data.</text>
</comment>
<evidence type="ECO:0000313" key="2">
    <source>
        <dbReference type="Proteomes" id="UP001355653"/>
    </source>
</evidence>
<accession>A0ABU6DGW4</accession>
<organism evidence="1 2">
    <name type="scientific">Paenibacillus chondroitinus</name>
    <dbReference type="NCBI Taxonomy" id="59842"/>
    <lineage>
        <taxon>Bacteria</taxon>
        <taxon>Bacillati</taxon>
        <taxon>Bacillota</taxon>
        <taxon>Bacilli</taxon>
        <taxon>Bacillales</taxon>
        <taxon>Paenibacillaceae</taxon>
        <taxon>Paenibacillus</taxon>
    </lineage>
</organism>
<dbReference type="EMBL" id="JAROBY010000041">
    <property type="protein sequence ID" value="MEB4796999.1"/>
    <property type="molecule type" value="Genomic_DNA"/>
</dbReference>
<sequence length="415" mass="48110">MKGDVKLNSYQKLFALFPQAKSIALAGIYGIKRDTPEFQLSEYIFIMPRREEFDDLYHPRLNKRFRVPEYFLIAISTSNRYAMSLKKIESLDDVLGSISIAHQALCIFHSAPYALGQIEGFLQDSMGSYGLSDPEIAGRNSEFNDSLFKQDAMFHPFDYTFIQDIRYDKDLVGFFAKLANAYVITKEKRWLLSAKMYTSGVNHQYAEDAILDFAVALESLLALDKEQINFKLRLYLALLVGDTFNERQQIYNDIKVFYGLRSKLVHGDTLSISDEHIKMISRVGNYVSRALIRTCEKKIKEEVLHDLEFMSLLGAPRLTKEKTDLVITEQEILNIIIEHHGITEFLSYEAFLTEEKEPDNDYTELMIKITFPNEESELFHATYYKGLHKALENCTRYSSWISKDSEHGFFYNITF</sequence>